<dbReference type="CDD" id="cd18186">
    <property type="entry name" value="BTB_POZ_ZBTB_KLHL-like"/>
    <property type="match status" value="1"/>
</dbReference>
<dbReference type="Gene3D" id="3.30.710.10">
    <property type="entry name" value="Potassium Channel Kv1.1, Chain A"/>
    <property type="match status" value="1"/>
</dbReference>
<dbReference type="SMART" id="SM00225">
    <property type="entry name" value="BTB"/>
    <property type="match status" value="1"/>
</dbReference>
<dbReference type="STRING" id="154538.A0A1M2VDT8"/>
<keyword evidence="3" id="KW-1185">Reference proteome</keyword>
<protein>
    <recommendedName>
        <fullName evidence="1">BTB domain-containing protein</fullName>
    </recommendedName>
</protein>
<evidence type="ECO:0000313" key="2">
    <source>
        <dbReference type="EMBL" id="OJT05755.1"/>
    </source>
</evidence>
<dbReference type="Proteomes" id="UP000184267">
    <property type="component" value="Unassembled WGS sequence"/>
</dbReference>
<dbReference type="OrthoDB" id="3027208at2759"/>
<dbReference type="OMA" id="ERRVMWR"/>
<proteinExistence type="predicted"/>
<reference evidence="2 3" key="1">
    <citation type="submission" date="2016-10" db="EMBL/GenBank/DDBJ databases">
        <title>Genome sequence of the basidiomycete white-rot fungus Trametes pubescens.</title>
        <authorList>
            <person name="Makela M.R."/>
            <person name="Granchi Z."/>
            <person name="Peng M."/>
            <person name="De Vries R.P."/>
            <person name="Grigoriev I."/>
            <person name="Riley R."/>
            <person name="Hilden K."/>
        </authorList>
    </citation>
    <scope>NUCLEOTIDE SEQUENCE [LARGE SCALE GENOMIC DNA]</scope>
    <source>
        <strain evidence="2 3">FBCC735</strain>
    </source>
</reference>
<organism evidence="2 3">
    <name type="scientific">Trametes pubescens</name>
    <name type="common">White-rot fungus</name>
    <dbReference type="NCBI Taxonomy" id="154538"/>
    <lineage>
        <taxon>Eukaryota</taxon>
        <taxon>Fungi</taxon>
        <taxon>Dikarya</taxon>
        <taxon>Basidiomycota</taxon>
        <taxon>Agaricomycotina</taxon>
        <taxon>Agaricomycetes</taxon>
        <taxon>Polyporales</taxon>
        <taxon>Polyporaceae</taxon>
        <taxon>Trametes</taxon>
    </lineage>
</organism>
<dbReference type="EMBL" id="MNAD01001391">
    <property type="protein sequence ID" value="OJT05755.1"/>
    <property type="molecule type" value="Genomic_DNA"/>
</dbReference>
<gene>
    <name evidence="2" type="ORF">TRAPUB_3393</name>
</gene>
<sequence>MAESTDVTTDALAGLAVSDALSDSRPEVARGVKRHQEYWFDDGSIIVIAEHTAYKIHKSVLARHSEVFNGLFSVPQTSADDHLDGCPVVHLSDSSEDFSTLLKALYDTSRDSSLFQLDKKLSFSVVAGLYELAHKYQIDHIMDQMLVRLKSCFTDNLKAWDALDHVTAGQGQRYTVVRSPSLEVLSSTDAIRAINLARRTGALTMLPTAIYLASFHHADVLLTGIARADGTLDTLSREDLVRCLDARVLFAHWTYTKLAWITTGRVTGGCKTPAACADALTALSMKIKQGFAKPKAAYFALDPFSEVVKDLTKEYGVCKKCGTAMRARAVEERRVMWRNLPQDLGLDLEDWGKS</sequence>
<feature type="domain" description="BTB" evidence="1">
    <location>
        <begin position="43"/>
        <end position="107"/>
    </location>
</feature>
<dbReference type="InterPro" id="IPR011333">
    <property type="entry name" value="SKP1/BTB/POZ_sf"/>
</dbReference>
<evidence type="ECO:0000259" key="1">
    <source>
        <dbReference type="PROSITE" id="PS50097"/>
    </source>
</evidence>
<accession>A0A1M2VDT8</accession>
<evidence type="ECO:0000313" key="3">
    <source>
        <dbReference type="Proteomes" id="UP000184267"/>
    </source>
</evidence>
<dbReference type="InterPro" id="IPR000210">
    <property type="entry name" value="BTB/POZ_dom"/>
</dbReference>
<dbReference type="SUPFAM" id="SSF54695">
    <property type="entry name" value="POZ domain"/>
    <property type="match status" value="1"/>
</dbReference>
<comment type="caution">
    <text evidence="2">The sequence shown here is derived from an EMBL/GenBank/DDBJ whole genome shotgun (WGS) entry which is preliminary data.</text>
</comment>
<name>A0A1M2VDT8_TRAPU</name>
<dbReference type="AlphaFoldDB" id="A0A1M2VDT8"/>
<dbReference type="PROSITE" id="PS50097">
    <property type="entry name" value="BTB"/>
    <property type="match status" value="1"/>
</dbReference>
<dbReference type="Pfam" id="PF00651">
    <property type="entry name" value="BTB"/>
    <property type="match status" value="1"/>
</dbReference>